<dbReference type="InterPro" id="IPR018490">
    <property type="entry name" value="cNMP-bd_dom_sf"/>
</dbReference>
<dbReference type="InterPro" id="IPR012318">
    <property type="entry name" value="HTH_CRP"/>
</dbReference>
<dbReference type="NCBIfam" id="NF045989">
    <property type="entry name" value="TransRegFnrLRhodb"/>
    <property type="match status" value="1"/>
</dbReference>
<dbReference type="InterPro" id="IPR014710">
    <property type="entry name" value="RmlC-like_jellyroll"/>
</dbReference>
<keyword evidence="3" id="KW-0804">Transcription</keyword>
<evidence type="ECO:0000313" key="7">
    <source>
        <dbReference type="Proteomes" id="UP000198703"/>
    </source>
</evidence>
<keyword evidence="1" id="KW-0805">Transcription regulation</keyword>
<dbReference type="PROSITE" id="PS50042">
    <property type="entry name" value="CNMP_BINDING_3"/>
    <property type="match status" value="1"/>
</dbReference>
<dbReference type="PANTHER" id="PTHR24567:SF75">
    <property type="entry name" value="FUMARATE AND NITRATE REDUCTION REGULATORY PROTEIN"/>
    <property type="match status" value="1"/>
</dbReference>
<feature type="domain" description="HTH crp-type" evidence="5">
    <location>
        <begin position="162"/>
        <end position="242"/>
    </location>
</feature>
<dbReference type="Pfam" id="PF00027">
    <property type="entry name" value="cNMP_binding"/>
    <property type="match status" value="1"/>
</dbReference>
<dbReference type="GO" id="GO:0003700">
    <property type="term" value="F:DNA-binding transcription factor activity"/>
    <property type="evidence" value="ECO:0007669"/>
    <property type="project" value="InterPro"/>
</dbReference>
<dbReference type="GO" id="GO:0003677">
    <property type="term" value="F:DNA binding"/>
    <property type="evidence" value="ECO:0007669"/>
    <property type="project" value="UniProtKB-KW"/>
</dbReference>
<accession>A0A1H4B9W9</accession>
<evidence type="ECO:0000313" key="6">
    <source>
        <dbReference type="EMBL" id="SEA44768.1"/>
    </source>
</evidence>
<dbReference type="InterPro" id="IPR018335">
    <property type="entry name" value="Tscrpt_reg_HTH_Crp-type_CS"/>
</dbReference>
<evidence type="ECO:0000256" key="3">
    <source>
        <dbReference type="ARBA" id="ARBA00023163"/>
    </source>
</evidence>
<evidence type="ECO:0000259" key="5">
    <source>
        <dbReference type="PROSITE" id="PS51063"/>
    </source>
</evidence>
<name>A0A1H4B9W9_9RHOB</name>
<dbReference type="SUPFAM" id="SSF51206">
    <property type="entry name" value="cAMP-binding domain-like"/>
    <property type="match status" value="1"/>
</dbReference>
<dbReference type="RefSeq" id="WP_245731006.1">
    <property type="nucleotide sequence ID" value="NZ_FNQM01000005.1"/>
</dbReference>
<dbReference type="EMBL" id="FNQM01000005">
    <property type="protein sequence ID" value="SEA44768.1"/>
    <property type="molecule type" value="Genomic_DNA"/>
</dbReference>
<evidence type="ECO:0000256" key="2">
    <source>
        <dbReference type="ARBA" id="ARBA00023125"/>
    </source>
</evidence>
<dbReference type="GO" id="GO:0005829">
    <property type="term" value="C:cytosol"/>
    <property type="evidence" value="ECO:0007669"/>
    <property type="project" value="TreeGrafter"/>
</dbReference>
<dbReference type="PANTHER" id="PTHR24567">
    <property type="entry name" value="CRP FAMILY TRANSCRIPTIONAL REGULATORY PROTEIN"/>
    <property type="match status" value="1"/>
</dbReference>
<dbReference type="Gene3D" id="2.60.120.10">
    <property type="entry name" value="Jelly Rolls"/>
    <property type="match status" value="1"/>
</dbReference>
<dbReference type="PROSITE" id="PS51063">
    <property type="entry name" value="HTH_CRP_2"/>
    <property type="match status" value="1"/>
</dbReference>
<sequence length="250" mass="26873">MRALAMPQDGSGAPRFSHVACGDCPIRERAVCAYCDGDALDALSAIKTYREYPAGRDILAAGEVSPMVGSIVRGVVKLTKSLPDGRAQMVGLLFPGDFVGHPGRAEAAYDATAATEVQLCLFQRQPFETLLRETPQLEKRLLDMTLTELDAAREWLLLLGRKTARERIATFLMALAGRARRAAPAGLPDGAPFCFPLPLTRGEMAEYLGLTIETVSRHMTRLRAEGVLAFSDARSVSVPDLAALAAEAGD</sequence>
<dbReference type="PROSITE" id="PS00042">
    <property type="entry name" value="HTH_CRP_1"/>
    <property type="match status" value="1"/>
</dbReference>
<dbReference type="SMART" id="SM00419">
    <property type="entry name" value="HTH_CRP"/>
    <property type="match status" value="1"/>
</dbReference>
<dbReference type="Gene3D" id="1.10.10.10">
    <property type="entry name" value="Winged helix-like DNA-binding domain superfamily/Winged helix DNA-binding domain"/>
    <property type="match status" value="1"/>
</dbReference>
<dbReference type="InterPro" id="IPR050397">
    <property type="entry name" value="Env_Response_Regulators"/>
</dbReference>
<dbReference type="STRING" id="89524.SAMN05444370_10589"/>
<dbReference type="CDD" id="cd00092">
    <property type="entry name" value="HTH_CRP"/>
    <property type="match status" value="1"/>
</dbReference>
<dbReference type="AlphaFoldDB" id="A0A1H4B9W9"/>
<dbReference type="SMART" id="SM00100">
    <property type="entry name" value="cNMP"/>
    <property type="match status" value="1"/>
</dbReference>
<keyword evidence="2" id="KW-0238">DNA-binding</keyword>
<gene>
    <name evidence="6" type="ORF">SAMN05444370_10589</name>
</gene>
<dbReference type="CDD" id="cd00038">
    <property type="entry name" value="CAP_ED"/>
    <property type="match status" value="1"/>
</dbReference>
<protein>
    <submittedName>
        <fullName evidence="6">CRP/FNR family transcriptional regulator, anaerobic regulatory protein</fullName>
    </submittedName>
</protein>
<dbReference type="PRINTS" id="PR00034">
    <property type="entry name" value="HTHCRP"/>
</dbReference>
<dbReference type="Proteomes" id="UP000198703">
    <property type="component" value="Unassembled WGS sequence"/>
</dbReference>
<dbReference type="InterPro" id="IPR000595">
    <property type="entry name" value="cNMP-bd_dom"/>
</dbReference>
<evidence type="ECO:0000256" key="1">
    <source>
        <dbReference type="ARBA" id="ARBA00023015"/>
    </source>
</evidence>
<evidence type="ECO:0000259" key="4">
    <source>
        <dbReference type="PROSITE" id="PS50042"/>
    </source>
</evidence>
<dbReference type="InterPro" id="IPR036388">
    <property type="entry name" value="WH-like_DNA-bd_sf"/>
</dbReference>
<proteinExistence type="predicted"/>
<dbReference type="Pfam" id="PF13545">
    <property type="entry name" value="HTH_Crp_2"/>
    <property type="match status" value="1"/>
</dbReference>
<keyword evidence="7" id="KW-1185">Reference proteome</keyword>
<feature type="domain" description="Cyclic nucleotide-binding" evidence="4">
    <location>
        <begin position="50"/>
        <end position="148"/>
    </location>
</feature>
<dbReference type="InterPro" id="IPR036390">
    <property type="entry name" value="WH_DNA-bd_sf"/>
</dbReference>
<dbReference type="SUPFAM" id="SSF46785">
    <property type="entry name" value="Winged helix' DNA-binding domain"/>
    <property type="match status" value="1"/>
</dbReference>
<organism evidence="6 7">
    <name type="scientific">Rubrimonas cliftonensis</name>
    <dbReference type="NCBI Taxonomy" id="89524"/>
    <lineage>
        <taxon>Bacteria</taxon>
        <taxon>Pseudomonadati</taxon>
        <taxon>Pseudomonadota</taxon>
        <taxon>Alphaproteobacteria</taxon>
        <taxon>Rhodobacterales</taxon>
        <taxon>Paracoccaceae</taxon>
        <taxon>Rubrimonas</taxon>
    </lineage>
</organism>
<reference evidence="6 7" key="1">
    <citation type="submission" date="2016-10" db="EMBL/GenBank/DDBJ databases">
        <authorList>
            <person name="de Groot N.N."/>
        </authorList>
    </citation>
    <scope>NUCLEOTIDE SEQUENCE [LARGE SCALE GENOMIC DNA]</scope>
    <source>
        <strain evidence="6 7">DSM 15345</strain>
    </source>
</reference>